<keyword evidence="4 6" id="KW-0067">ATP-binding</keyword>
<dbReference type="GO" id="GO:0005524">
    <property type="term" value="F:ATP binding"/>
    <property type="evidence" value="ECO:0007669"/>
    <property type="project" value="UniProtKB-UniRule"/>
</dbReference>
<feature type="domain" description="Helicase C-terminal" evidence="9">
    <location>
        <begin position="262"/>
        <end position="412"/>
    </location>
</feature>
<dbReference type="EMBL" id="HBHK01023988">
    <property type="protein sequence ID" value="CAD9702952.1"/>
    <property type="molecule type" value="Transcribed_RNA"/>
</dbReference>
<dbReference type="PROSITE" id="PS00039">
    <property type="entry name" value="DEAD_ATP_HELICASE"/>
    <property type="match status" value="1"/>
</dbReference>
<keyword evidence="5 7" id="KW-0694">RNA-binding</keyword>
<evidence type="ECO:0000256" key="5">
    <source>
        <dbReference type="ARBA" id="ARBA00022884"/>
    </source>
</evidence>
<evidence type="ECO:0000259" key="9">
    <source>
        <dbReference type="PROSITE" id="PS51194"/>
    </source>
</evidence>
<evidence type="ECO:0000256" key="1">
    <source>
        <dbReference type="ARBA" id="ARBA00022741"/>
    </source>
</evidence>
<dbReference type="GO" id="GO:0003723">
    <property type="term" value="F:RNA binding"/>
    <property type="evidence" value="ECO:0007669"/>
    <property type="project" value="UniProtKB-UniRule"/>
</dbReference>
<dbReference type="GO" id="GO:0016787">
    <property type="term" value="F:hydrolase activity"/>
    <property type="evidence" value="ECO:0007669"/>
    <property type="project" value="UniProtKB-KW"/>
</dbReference>
<evidence type="ECO:0000259" key="8">
    <source>
        <dbReference type="PROSITE" id="PS51192"/>
    </source>
</evidence>
<comment type="domain">
    <text evidence="7">The Q motif is unique to and characteristic of the DEAD box family of RNA helicases and controls ATP binding and hydrolysis.</text>
</comment>
<protein>
    <recommendedName>
        <fullName evidence="7">ATP-dependent RNA helicase</fullName>
        <ecNumber evidence="7">3.6.4.13</ecNumber>
    </recommendedName>
</protein>
<dbReference type="InterPro" id="IPR000629">
    <property type="entry name" value="RNA-helicase_DEAD-box_CS"/>
</dbReference>
<gene>
    <name evidence="10" type="ORF">QSP1433_LOCUS15098</name>
</gene>
<dbReference type="Gene3D" id="3.40.50.300">
    <property type="entry name" value="P-loop containing nucleotide triphosphate hydrolases"/>
    <property type="match status" value="2"/>
</dbReference>
<dbReference type="SMART" id="SM00487">
    <property type="entry name" value="DEXDc"/>
    <property type="match status" value="1"/>
</dbReference>
<evidence type="ECO:0000256" key="6">
    <source>
        <dbReference type="RuleBase" id="RU000492"/>
    </source>
</evidence>
<comment type="function">
    <text evidence="7">RNA helicase.</text>
</comment>
<dbReference type="AlphaFoldDB" id="A0A7S2SLU4"/>
<dbReference type="Pfam" id="PF00270">
    <property type="entry name" value="DEAD"/>
    <property type="match status" value="1"/>
</dbReference>
<name>A0A7S2SLU4_9STRA</name>
<keyword evidence="2 6" id="KW-0378">Hydrolase</keyword>
<evidence type="ECO:0000313" key="10">
    <source>
        <dbReference type="EMBL" id="CAD9702952.1"/>
    </source>
</evidence>
<keyword evidence="3 6" id="KW-0347">Helicase</keyword>
<evidence type="ECO:0000256" key="3">
    <source>
        <dbReference type="ARBA" id="ARBA00022806"/>
    </source>
</evidence>
<dbReference type="PANTHER" id="PTHR24031">
    <property type="entry name" value="RNA HELICASE"/>
    <property type="match status" value="1"/>
</dbReference>
<reference evidence="10" key="1">
    <citation type="submission" date="2021-01" db="EMBL/GenBank/DDBJ databases">
        <authorList>
            <person name="Corre E."/>
            <person name="Pelletier E."/>
            <person name="Niang G."/>
            <person name="Scheremetjew M."/>
            <person name="Finn R."/>
            <person name="Kale V."/>
            <person name="Holt S."/>
            <person name="Cochrane G."/>
            <person name="Meng A."/>
            <person name="Brown T."/>
            <person name="Cohen L."/>
        </authorList>
    </citation>
    <scope>NUCLEOTIDE SEQUENCE</scope>
    <source>
        <strain evidence="10">NY070348D</strain>
    </source>
</reference>
<dbReference type="Pfam" id="PF00271">
    <property type="entry name" value="Helicase_C"/>
    <property type="match status" value="1"/>
</dbReference>
<dbReference type="CDD" id="cd18787">
    <property type="entry name" value="SF2_C_DEAD"/>
    <property type="match status" value="1"/>
</dbReference>
<dbReference type="InterPro" id="IPR027417">
    <property type="entry name" value="P-loop_NTPase"/>
</dbReference>
<proteinExistence type="inferred from homology"/>
<dbReference type="InterPro" id="IPR014001">
    <property type="entry name" value="Helicase_ATP-bd"/>
</dbReference>
<dbReference type="SMART" id="SM00490">
    <property type="entry name" value="HELICc"/>
    <property type="match status" value="1"/>
</dbReference>
<dbReference type="GO" id="GO:0003724">
    <property type="term" value="F:RNA helicase activity"/>
    <property type="evidence" value="ECO:0007669"/>
    <property type="project" value="UniProtKB-EC"/>
</dbReference>
<evidence type="ECO:0000256" key="7">
    <source>
        <dbReference type="RuleBase" id="RU365068"/>
    </source>
</evidence>
<comment type="similarity">
    <text evidence="6">Belongs to the DEAD box helicase family.</text>
</comment>
<organism evidence="10">
    <name type="scientific">Mucochytrium quahogii</name>
    <dbReference type="NCBI Taxonomy" id="96639"/>
    <lineage>
        <taxon>Eukaryota</taxon>
        <taxon>Sar</taxon>
        <taxon>Stramenopiles</taxon>
        <taxon>Bigyra</taxon>
        <taxon>Labyrinthulomycetes</taxon>
        <taxon>Thraustochytrida</taxon>
        <taxon>Thraustochytriidae</taxon>
        <taxon>Mucochytrium</taxon>
    </lineage>
</organism>
<dbReference type="SUPFAM" id="SSF52540">
    <property type="entry name" value="P-loop containing nucleoside triphosphate hydrolases"/>
    <property type="match status" value="1"/>
</dbReference>
<keyword evidence="1 6" id="KW-0547">Nucleotide-binding</keyword>
<evidence type="ECO:0000256" key="2">
    <source>
        <dbReference type="ARBA" id="ARBA00022801"/>
    </source>
</evidence>
<dbReference type="EC" id="3.6.4.13" evidence="7"/>
<dbReference type="PROSITE" id="PS51194">
    <property type="entry name" value="HELICASE_CTER"/>
    <property type="match status" value="1"/>
</dbReference>
<dbReference type="InterPro" id="IPR011545">
    <property type="entry name" value="DEAD/DEAH_box_helicase_dom"/>
</dbReference>
<evidence type="ECO:0000256" key="4">
    <source>
        <dbReference type="ARBA" id="ARBA00022840"/>
    </source>
</evidence>
<dbReference type="PROSITE" id="PS51192">
    <property type="entry name" value="HELICASE_ATP_BIND_1"/>
    <property type="match status" value="1"/>
</dbReference>
<comment type="catalytic activity">
    <reaction evidence="7">
        <text>ATP + H2O = ADP + phosphate + H(+)</text>
        <dbReference type="Rhea" id="RHEA:13065"/>
        <dbReference type="ChEBI" id="CHEBI:15377"/>
        <dbReference type="ChEBI" id="CHEBI:15378"/>
        <dbReference type="ChEBI" id="CHEBI:30616"/>
        <dbReference type="ChEBI" id="CHEBI:43474"/>
        <dbReference type="ChEBI" id="CHEBI:456216"/>
        <dbReference type="EC" id="3.6.4.13"/>
    </reaction>
</comment>
<accession>A0A7S2SLU4</accession>
<dbReference type="InterPro" id="IPR001650">
    <property type="entry name" value="Helicase_C-like"/>
</dbReference>
<sequence>MGESGAGLEWGFDDQIMDNLGKHLGVEGLFELQQRGIDQIVNFPESDVCICAPTGSGKTLMFAMPVVASLVGRVVKVPRCLCILPTRELATQCFGVFKKLCIGTGVCVGLSEMDVDIIVSTPGRLMDMLENEGLSLEHLQWLVIDEADRLLSQSYQDWLVKVYKSAYQNEQGRVVCDEDGRVVDMRPRTRRRLAGSSLASHRFDEPVLRRILCSATLTNNPQKLAKLNLRRPIYVSLTEKFTLPENLQEHYMVCPGKYKPLGLVRLLKGFENERTLVFVSSVEAATRLGKLLECYFEKVRHLSSKQSKSQRTKILSAFSNGHVRILVVSDVMARGVDIENLAHVVNYDIPKTLQAYVHRVGRVARAGKRGCSYTIIRSEQKRALKSILRKLDSKSEKMDFVTPTEVETKKLDESLTIMKSLCNN</sequence>
<feature type="domain" description="Helicase ATP-binding" evidence="8">
    <location>
        <begin position="39"/>
        <end position="235"/>
    </location>
</feature>